<evidence type="ECO:0000313" key="4">
    <source>
        <dbReference type="Proteomes" id="UP000225706"/>
    </source>
</evidence>
<name>A0A2B4SNZ8_STYPI</name>
<feature type="domain" description="F5/8 type C" evidence="2">
    <location>
        <begin position="26"/>
        <end position="172"/>
    </location>
</feature>
<dbReference type="InterPro" id="IPR008979">
    <property type="entry name" value="Galactose-bd-like_sf"/>
</dbReference>
<evidence type="ECO:0000313" key="3">
    <source>
        <dbReference type="EMBL" id="PFX30125.1"/>
    </source>
</evidence>
<dbReference type="Proteomes" id="UP000225706">
    <property type="component" value="Unassembled WGS sequence"/>
</dbReference>
<sequence length="301" mass="33497">MSQINLELCFHRAFLAVLVHLATGACVDLDLGLGTETIPNSDITSSSEQNANTPAEHGRLNYTLGSSWCAGTTDTNPYLQIDLKSLHIICAVSTQGNSQTDQWVKNYTLQISTDGTAWVDYKEGGQVKFLRGNADRNSEVKHVVYRVLTRYLRFLPQTHQGGVCMRTEVFGVKQEQTCKSAAIGLAFNGTIPDSSFSASSSFSNSYRPSFGRLNRTNGGWGPKTTTNPADYLQIDLLYEYVICAVATQGDNGVDEWTTNYKVQLSMDGITFVTYQESNVVKELFRTKERKYQLQLLSTQEY</sequence>
<dbReference type="FunFam" id="2.60.120.260:FF:000016">
    <property type="entry name" value="Contactin-associated protein-like 4 isoform 1"/>
    <property type="match status" value="1"/>
</dbReference>
<protein>
    <submittedName>
        <fullName evidence="3">Neuropilin-1</fullName>
    </submittedName>
</protein>
<gene>
    <name evidence="3" type="primary">nrp1</name>
    <name evidence="3" type="ORF">AWC38_SpisGene5112</name>
</gene>
<evidence type="ECO:0000256" key="1">
    <source>
        <dbReference type="SAM" id="SignalP"/>
    </source>
</evidence>
<dbReference type="SMART" id="SM00231">
    <property type="entry name" value="FA58C"/>
    <property type="match status" value="1"/>
</dbReference>
<dbReference type="OrthoDB" id="5971317at2759"/>
<evidence type="ECO:0000259" key="2">
    <source>
        <dbReference type="PROSITE" id="PS50022"/>
    </source>
</evidence>
<feature type="chain" id="PRO_5012157086" evidence="1">
    <location>
        <begin position="25"/>
        <end position="301"/>
    </location>
</feature>
<feature type="signal peptide" evidence="1">
    <location>
        <begin position="1"/>
        <end position="24"/>
    </location>
</feature>
<dbReference type="EMBL" id="LSMT01000055">
    <property type="protein sequence ID" value="PFX30125.1"/>
    <property type="molecule type" value="Genomic_DNA"/>
</dbReference>
<dbReference type="STRING" id="50429.A0A2B4SNZ8"/>
<dbReference type="InterPro" id="IPR000421">
    <property type="entry name" value="FA58C"/>
</dbReference>
<dbReference type="Pfam" id="PF00754">
    <property type="entry name" value="F5_F8_type_C"/>
    <property type="match status" value="2"/>
</dbReference>
<accession>A0A2B4SNZ8</accession>
<dbReference type="CDD" id="cd00057">
    <property type="entry name" value="FA58C"/>
    <property type="match status" value="1"/>
</dbReference>
<keyword evidence="1" id="KW-0732">Signal</keyword>
<proteinExistence type="predicted"/>
<reference evidence="4" key="1">
    <citation type="journal article" date="2017" name="bioRxiv">
        <title>Comparative analysis of the genomes of Stylophora pistillata and Acropora digitifera provides evidence for extensive differences between species of corals.</title>
        <authorList>
            <person name="Voolstra C.R."/>
            <person name="Li Y."/>
            <person name="Liew Y.J."/>
            <person name="Baumgarten S."/>
            <person name="Zoccola D."/>
            <person name="Flot J.-F."/>
            <person name="Tambutte S."/>
            <person name="Allemand D."/>
            <person name="Aranda M."/>
        </authorList>
    </citation>
    <scope>NUCLEOTIDE SEQUENCE [LARGE SCALE GENOMIC DNA]</scope>
</reference>
<dbReference type="Gene3D" id="2.60.120.260">
    <property type="entry name" value="Galactose-binding domain-like"/>
    <property type="match status" value="2"/>
</dbReference>
<comment type="caution">
    <text evidence="3">The sequence shown here is derived from an EMBL/GenBank/DDBJ whole genome shotgun (WGS) entry which is preliminary data.</text>
</comment>
<dbReference type="AlphaFoldDB" id="A0A2B4SNZ8"/>
<dbReference type="PROSITE" id="PS50022">
    <property type="entry name" value="FA58C_3"/>
    <property type="match status" value="2"/>
</dbReference>
<dbReference type="PANTHER" id="PTHR24543:SF291">
    <property type="entry name" value="SMOKE ALARM, ISOFORM D"/>
    <property type="match status" value="1"/>
</dbReference>
<dbReference type="SUPFAM" id="SSF49785">
    <property type="entry name" value="Galactose-binding domain-like"/>
    <property type="match status" value="2"/>
</dbReference>
<dbReference type="PROSITE" id="PS01285">
    <property type="entry name" value="FA58C_1"/>
    <property type="match status" value="2"/>
</dbReference>
<dbReference type="PANTHER" id="PTHR24543">
    <property type="entry name" value="MULTICOPPER OXIDASE-RELATED"/>
    <property type="match status" value="1"/>
</dbReference>
<organism evidence="3 4">
    <name type="scientific">Stylophora pistillata</name>
    <name type="common">Smooth cauliflower coral</name>
    <dbReference type="NCBI Taxonomy" id="50429"/>
    <lineage>
        <taxon>Eukaryota</taxon>
        <taxon>Metazoa</taxon>
        <taxon>Cnidaria</taxon>
        <taxon>Anthozoa</taxon>
        <taxon>Hexacorallia</taxon>
        <taxon>Scleractinia</taxon>
        <taxon>Astrocoeniina</taxon>
        <taxon>Pocilloporidae</taxon>
        <taxon>Stylophora</taxon>
    </lineage>
</organism>
<keyword evidence="4" id="KW-1185">Reference proteome</keyword>
<feature type="domain" description="F5/8 type C" evidence="2">
    <location>
        <begin position="178"/>
        <end position="301"/>
    </location>
</feature>